<evidence type="ECO:0000256" key="1">
    <source>
        <dbReference type="ARBA" id="ARBA00004604"/>
    </source>
</evidence>
<keyword evidence="2" id="KW-0539">Nucleus</keyword>
<dbReference type="InterPro" id="IPR039883">
    <property type="entry name" value="Fcf2/DNTTIP2"/>
</dbReference>
<feature type="compositionally biased region" description="Basic and acidic residues" evidence="3">
    <location>
        <begin position="144"/>
        <end position="163"/>
    </location>
</feature>
<dbReference type="GO" id="GO:0005730">
    <property type="term" value="C:nucleolus"/>
    <property type="evidence" value="ECO:0007669"/>
    <property type="project" value="UniProtKB-SubCell"/>
</dbReference>
<sequence length="178" mass="20071">MSETKAVIGLSWEPKLPTSSSSTATRTKSGTSSNTMTNRNQPEGCAIWKPSSELVDGLFLAPNNPKNLNKLLRKQLKDTSGNRCFDMPSPTITPELQKDLQLLKVGTVMESSLDFFSSRLKNKERKATLVDELLSDHTLGDYRKRKVRDIEEKSRPGGNEKWKIKGKYSNKRAKQTRQ</sequence>
<dbReference type="PANTHER" id="PTHR21686">
    <property type="entry name" value="DEOXYNUCLEOTIDYLTRANSFERASE TERMINAL-INTERACTING PROTEIN 2"/>
    <property type="match status" value="1"/>
</dbReference>
<comment type="subcellular location">
    <subcellularLocation>
        <location evidence="1">Nucleus</location>
        <location evidence="1">Nucleolus</location>
    </subcellularLocation>
</comment>
<dbReference type="GO" id="GO:0006396">
    <property type="term" value="P:RNA processing"/>
    <property type="evidence" value="ECO:0007669"/>
    <property type="project" value="TreeGrafter"/>
</dbReference>
<gene>
    <name evidence="5" type="ORF">FNV43_RR01107</name>
</gene>
<protein>
    <recommendedName>
        <fullName evidence="4">Fcf2 pre-rRNA processing C-terminal domain-containing protein</fullName>
    </recommendedName>
</protein>
<dbReference type="InterPro" id="IPR014810">
    <property type="entry name" value="Fcf2_C"/>
</dbReference>
<evidence type="ECO:0000256" key="3">
    <source>
        <dbReference type="SAM" id="MobiDB-lite"/>
    </source>
</evidence>
<organism evidence="5 6">
    <name type="scientific">Rhamnella rubrinervis</name>
    <dbReference type="NCBI Taxonomy" id="2594499"/>
    <lineage>
        <taxon>Eukaryota</taxon>
        <taxon>Viridiplantae</taxon>
        <taxon>Streptophyta</taxon>
        <taxon>Embryophyta</taxon>
        <taxon>Tracheophyta</taxon>
        <taxon>Spermatophyta</taxon>
        <taxon>Magnoliopsida</taxon>
        <taxon>eudicotyledons</taxon>
        <taxon>Gunneridae</taxon>
        <taxon>Pentapetalae</taxon>
        <taxon>rosids</taxon>
        <taxon>fabids</taxon>
        <taxon>Rosales</taxon>
        <taxon>Rhamnaceae</taxon>
        <taxon>rhamnoid group</taxon>
        <taxon>Rhamneae</taxon>
        <taxon>Rhamnella</taxon>
    </lineage>
</organism>
<comment type="caution">
    <text evidence="5">The sequence shown here is derived from an EMBL/GenBank/DDBJ whole genome shotgun (WGS) entry which is preliminary data.</text>
</comment>
<feature type="domain" description="Fcf2 pre-rRNA processing C-terminal" evidence="4">
    <location>
        <begin position="104"/>
        <end position="146"/>
    </location>
</feature>
<dbReference type="EMBL" id="VOIH02000001">
    <property type="protein sequence ID" value="KAF3456457.1"/>
    <property type="molecule type" value="Genomic_DNA"/>
</dbReference>
<dbReference type="PANTHER" id="PTHR21686:SF12">
    <property type="entry name" value="DEOXYNUCLEOTIDYLTRANSFERASE TERMINAL-INTERACTING PROTEIN 2"/>
    <property type="match status" value="1"/>
</dbReference>
<evidence type="ECO:0000313" key="5">
    <source>
        <dbReference type="EMBL" id="KAF3456457.1"/>
    </source>
</evidence>
<keyword evidence="6" id="KW-1185">Reference proteome</keyword>
<accession>A0A8K0MRZ7</accession>
<dbReference type="GO" id="GO:0003723">
    <property type="term" value="F:RNA binding"/>
    <property type="evidence" value="ECO:0007669"/>
    <property type="project" value="TreeGrafter"/>
</dbReference>
<dbReference type="Proteomes" id="UP000796880">
    <property type="component" value="Unassembled WGS sequence"/>
</dbReference>
<evidence type="ECO:0000259" key="4">
    <source>
        <dbReference type="Pfam" id="PF08698"/>
    </source>
</evidence>
<proteinExistence type="predicted"/>
<feature type="region of interest" description="Disordered" evidence="3">
    <location>
        <begin position="1"/>
        <end position="45"/>
    </location>
</feature>
<evidence type="ECO:0000256" key="2">
    <source>
        <dbReference type="ARBA" id="ARBA00023242"/>
    </source>
</evidence>
<dbReference type="AlphaFoldDB" id="A0A8K0MRZ7"/>
<feature type="region of interest" description="Disordered" evidence="3">
    <location>
        <begin position="144"/>
        <end position="178"/>
    </location>
</feature>
<feature type="compositionally biased region" description="Basic residues" evidence="3">
    <location>
        <begin position="164"/>
        <end position="178"/>
    </location>
</feature>
<dbReference type="OrthoDB" id="427886at2759"/>
<name>A0A8K0MRZ7_9ROSA</name>
<reference evidence="5" key="1">
    <citation type="submission" date="2020-03" db="EMBL/GenBank/DDBJ databases">
        <title>A high-quality chromosome-level genome assembly of a woody plant with both climbing and erect habits, Rhamnella rubrinervis.</title>
        <authorList>
            <person name="Lu Z."/>
            <person name="Yang Y."/>
            <person name="Zhu X."/>
            <person name="Sun Y."/>
        </authorList>
    </citation>
    <scope>NUCLEOTIDE SEQUENCE</scope>
    <source>
        <strain evidence="5">BYM</strain>
        <tissue evidence="5">Leaf</tissue>
    </source>
</reference>
<dbReference type="Pfam" id="PF08698">
    <property type="entry name" value="Fcf2"/>
    <property type="match status" value="1"/>
</dbReference>
<evidence type="ECO:0000313" key="6">
    <source>
        <dbReference type="Proteomes" id="UP000796880"/>
    </source>
</evidence>
<feature type="compositionally biased region" description="Low complexity" evidence="3">
    <location>
        <begin position="18"/>
        <end position="33"/>
    </location>
</feature>